<evidence type="ECO:0000256" key="13">
    <source>
        <dbReference type="SAM" id="SignalP"/>
    </source>
</evidence>
<keyword evidence="4 12" id="KW-0812">Transmembrane</keyword>
<keyword evidence="8 12" id="KW-0472">Membrane</keyword>
<evidence type="ECO:0000256" key="9">
    <source>
        <dbReference type="ARBA" id="ARBA00023170"/>
    </source>
</evidence>
<dbReference type="InterPro" id="IPR001828">
    <property type="entry name" value="ANF_lig-bd_rcpt"/>
</dbReference>
<evidence type="ECO:0000256" key="10">
    <source>
        <dbReference type="ARBA" id="ARBA00023180"/>
    </source>
</evidence>
<dbReference type="InterPro" id="IPR017979">
    <property type="entry name" value="GPCR_3_CS"/>
</dbReference>
<reference evidence="15 16" key="1">
    <citation type="journal article" date="2024" name="Proc. Natl. Acad. Sci. U.S.A.">
        <title>The genetic regulatory architecture and epigenomic basis for age-related changes in rattlesnake venom.</title>
        <authorList>
            <person name="Hogan M.P."/>
            <person name="Holding M.L."/>
            <person name="Nystrom G.S."/>
            <person name="Colston T.J."/>
            <person name="Bartlett D.A."/>
            <person name="Mason A.J."/>
            <person name="Ellsworth S.A."/>
            <person name="Rautsaw R.M."/>
            <person name="Lawrence K.C."/>
            <person name="Strickland J.L."/>
            <person name="He B."/>
            <person name="Fraser P."/>
            <person name="Margres M.J."/>
            <person name="Gilbert D.M."/>
            <person name="Gibbs H.L."/>
            <person name="Parkinson C.L."/>
            <person name="Rokyta D.R."/>
        </authorList>
    </citation>
    <scope>NUCLEOTIDE SEQUENCE [LARGE SCALE GENOMIC DNA]</scope>
    <source>
        <strain evidence="15">DRR0105</strain>
    </source>
</reference>
<dbReference type="EMBL" id="JAOTOJ010000008">
    <property type="protein sequence ID" value="KAK9397886.1"/>
    <property type="molecule type" value="Genomic_DNA"/>
</dbReference>
<dbReference type="CDD" id="cd15283">
    <property type="entry name" value="7tmC_V2R_pheromone"/>
    <property type="match status" value="1"/>
</dbReference>
<dbReference type="AlphaFoldDB" id="A0AAW1B7Z3"/>
<sequence>MLVLQALVLALFPKVLCKISSAKCNISNPLPLLHKQYQPGDLIIVGILSKIYILYDMVEFKEAPSSDLFDEILVMTPIYQHFLALEFAIKEINEDPQILPNLTLGFHIYNSYFSASWTYHASLELFSSQDQFVPNYNCDIQNRIIAVIGGPTFEVCLHIATILSLYKLPQLTYGSTPEIISETHQVLTQRMFPNVDYQYNGILQLLQHFRWTWIGVIYTHNENGEKFIHDIVPMFSQRGICFAFTTKFPRMTYFNSFDELIGEAVETYKVVMTRTANVVIVHGEMDDMILLRFFPFISQLEGMPLWRKNRVWVLTAQMEFTSLPLLRTVKIDFLHGALSFAIQSEEVLGFQEFLQTKNPTLAKKDSFINVFWENAFECLFPNSMTAEEDRVTCTGEEKLAALPTSIFEMHMTSQSYNVYNAVYVVAHALSDFLSSILHYRAGKHVTQLNFRKQKLSKLNYFMRRISFNNSAGEKISFNQNGELETGFNIINWITFPNQSFQRVKVGRIDSMNPQKEMFSSSGKSIMWPSIFNQAQPLSQCNNKCPWGYSKNKLEGKPFCCYDCLQCPEGKIANQQDMDDCFQCPDDEYPNKKQDLCLAKVITFLKYEDSLGMILASSALFFSLVTVGVFWIFIKHEDTAIVKANNRNITYVLLVSLLLSFLCIFLFLGKPNKVTCLLRQTAFGIIYSVAISCVLAKTTIVVLAFMATKPGSKITKWVGRKLAISIIFCCSFIQSDICILWLIISPPFPDIDKSSILDEIILECNEGLVFMFYSVLGFMGFLAIISFMVAFLARKLPDTFNEAKFITFSMLVFCSVWLSFIPTYLSTKGKYMVVVEIFSIIASSGGLLLCIFFPKCYIIILRPDLNNKGLLKNKTTN</sequence>
<keyword evidence="7" id="KW-0297">G-protein coupled receptor</keyword>
<feature type="signal peptide" evidence="13">
    <location>
        <begin position="1"/>
        <end position="17"/>
    </location>
</feature>
<dbReference type="FunFam" id="3.40.50.2300:FF:000024">
    <property type="entry name" value="Vomeronasal 2, receptor 73"/>
    <property type="match status" value="1"/>
</dbReference>
<dbReference type="Pfam" id="PF07562">
    <property type="entry name" value="NCD3G"/>
    <property type="match status" value="1"/>
</dbReference>
<feature type="domain" description="G-protein coupled receptors family 3 profile" evidence="14">
    <location>
        <begin position="610"/>
        <end position="874"/>
    </location>
</feature>
<keyword evidence="9 15" id="KW-0675">Receptor</keyword>
<evidence type="ECO:0000259" key="14">
    <source>
        <dbReference type="PROSITE" id="PS50259"/>
    </source>
</evidence>
<dbReference type="Pfam" id="PF01094">
    <property type="entry name" value="ANF_receptor"/>
    <property type="match status" value="1"/>
</dbReference>
<dbReference type="GO" id="GO:0005886">
    <property type="term" value="C:plasma membrane"/>
    <property type="evidence" value="ECO:0007669"/>
    <property type="project" value="UniProtKB-SubCell"/>
</dbReference>
<dbReference type="Pfam" id="PF00003">
    <property type="entry name" value="7tm_3"/>
    <property type="match status" value="1"/>
</dbReference>
<dbReference type="InterPro" id="IPR017978">
    <property type="entry name" value="GPCR_3_C"/>
</dbReference>
<feature type="transmembrane region" description="Helical" evidence="12">
    <location>
        <begin position="830"/>
        <end position="852"/>
    </location>
</feature>
<evidence type="ECO:0000256" key="6">
    <source>
        <dbReference type="ARBA" id="ARBA00022989"/>
    </source>
</evidence>
<organism evidence="15 16">
    <name type="scientific">Crotalus adamanteus</name>
    <name type="common">Eastern diamondback rattlesnake</name>
    <dbReference type="NCBI Taxonomy" id="8729"/>
    <lineage>
        <taxon>Eukaryota</taxon>
        <taxon>Metazoa</taxon>
        <taxon>Chordata</taxon>
        <taxon>Craniata</taxon>
        <taxon>Vertebrata</taxon>
        <taxon>Euteleostomi</taxon>
        <taxon>Lepidosauria</taxon>
        <taxon>Squamata</taxon>
        <taxon>Bifurcata</taxon>
        <taxon>Unidentata</taxon>
        <taxon>Episquamata</taxon>
        <taxon>Toxicofera</taxon>
        <taxon>Serpentes</taxon>
        <taxon>Colubroidea</taxon>
        <taxon>Viperidae</taxon>
        <taxon>Crotalinae</taxon>
        <taxon>Crotalus</taxon>
    </lineage>
</organism>
<evidence type="ECO:0000256" key="11">
    <source>
        <dbReference type="ARBA" id="ARBA00023224"/>
    </source>
</evidence>
<dbReference type="InterPro" id="IPR038550">
    <property type="entry name" value="GPCR_3_9-Cys_sf"/>
</dbReference>
<evidence type="ECO:0000256" key="2">
    <source>
        <dbReference type="ARBA" id="ARBA00007242"/>
    </source>
</evidence>
<protein>
    <submittedName>
        <fullName evidence="15">Type-2 vomeronasal receptor</fullName>
    </submittedName>
</protein>
<keyword evidence="10" id="KW-0325">Glycoprotein</keyword>
<dbReference type="Gene3D" id="2.10.50.30">
    <property type="entry name" value="GPCR, family 3, nine cysteines domain"/>
    <property type="match status" value="1"/>
</dbReference>
<comment type="similarity">
    <text evidence="2">Belongs to the G-protein coupled receptor 3 family.</text>
</comment>
<dbReference type="FunFam" id="2.10.50.30:FF:000002">
    <property type="entry name" value="Vomeronasal 2 receptor, h1"/>
    <property type="match status" value="1"/>
</dbReference>
<keyword evidence="6 12" id="KW-1133">Transmembrane helix</keyword>
<feature type="transmembrane region" description="Helical" evidence="12">
    <location>
        <begin position="648"/>
        <end position="668"/>
    </location>
</feature>
<proteinExistence type="inferred from homology"/>
<dbReference type="InterPro" id="IPR000068">
    <property type="entry name" value="GPCR_3_Ca_sens_rcpt-rel"/>
</dbReference>
<dbReference type="PANTHER" id="PTHR24061">
    <property type="entry name" value="CALCIUM-SENSING RECEPTOR-RELATED"/>
    <property type="match status" value="1"/>
</dbReference>
<keyword evidence="5 13" id="KW-0732">Signal</keyword>
<keyword evidence="16" id="KW-1185">Reference proteome</keyword>
<feature type="transmembrane region" description="Helical" evidence="12">
    <location>
        <begin position="804"/>
        <end position="824"/>
    </location>
</feature>
<dbReference type="SUPFAM" id="SSF53822">
    <property type="entry name" value="Periplasmic binding protein-like I"/>
    <property type="match status" value="1"/>
</dbReference>
<dbReference type="InterPro" id="IPR004073">
    <property type="entry name" value="GPCR_3_vmron_rcpt_2"/>
</dbReference>
<dbReference type="GO" id="GO:0004930">
    <property type="term" value="F:G protein-coupled receptor activity"/>
    <property type="evidence" value="ECO:0007669"/>
    <property type="project" value="UniProtKB-KW"/>
</dbReference>
<feature type="transmembrane region" description="Helical" evidence="12">
    <location>
        <begin position="721"/>
        <end position="743"/>
    </location>
</feature>
<dbReference type="PRINTS" id="PR00248">
    <property type="entry name" value="GPCRMGR"/>
</dbReference>
<evidence type="ECO:0000313" key="16">
    <source>
        <dbReference type="Proteomes" id="UP001474421"/>
    </source>
</evidence>
<dbReference type="InterPro" id="IPR028082">
    <property type="entry name" value="Peripla_BP_I"/>
</dbReference>
<evidence type="ECO:0000256" key="5">
    <source>
        <dbReference type="ARBA" id="ARBA00022729"/>
    </source>
</evidence>
<evidence type="ECO:0000256" key="1">
    <source>
        <dbReference type="ARBA" id="ARBA00004651"/>
    </source>
</evidence>
<feature type="transmembrane region" description="Helical" evidence="12">
    <location>
        <begin position="680"/>
        <end position="705"/>
    </location>
</feature>
<gene>
    <name evidence="15" type="ORF">NXF25_021247</name>
</gene>
<keyword evidence="3" id="KW-1003">Cell membrane</keyword>
<dbReference type="PROSITE" id="PS00981">
    <property type="entry name" value="G_PROTEIN_RECEP_F3_3"/>
    <property type="match status" value="1"/>
</dbReference>
<dbReference type="PRINTS" id="PR01535">
    <property type="entry name" value="VOMERONASL2R"/>
</dbReference>
<name>A0AAW1B7Z3_CROAD</name>
<dbReference type="PROSITE" id="PS50259">
    <property type="entry name" value="G_PROTEIN_RECEP_F3_4"/>
    <property type="match status" value="1"/>
</dbReference>
<dbReference type="PANTHER" id="PTHR24061:SF599">
    <property type="entry name" value="G-PROTEIN COUPLED RECEPTORS FAMILY 3 PROFILE DOMAIN-CONTAINING PROTEIN"/>
    <property type="match status" value="1"/>
</dbReference>
<evidence type="ECO:0000256" key="3">
    <source>
        <dbReference type="ARBA" id="ARBA00022475"/>
    </source>
</evidence>
<dbReference type="Gene3D" id="3.40.50.2300">
    <property type="match status" value="2"/>
</dbReference>
<dbReference type="InterPro" id="IPR011500">
    <property type="entry name" value="GPCR_3_9-Cys_dom"/>
</dbReference>
<feature type="chain" id="PRO_5043732514" evidence="13">
    <location>
        <begin position="18"/>
        <end position="876"/>
    </location>
</feature>
<comment type="caution">
    <text evidence="15">The sequence shown here is derived from an EMBL/GenBank/DDBJ whole genome shotgun (WGS) entry which is preliminary data.</text>
</comment>
<feature type="transmembrane region" description="Helical" evidence="12">
    <location>
        <begin position="769"/>
        <end position="792"/>
    </location>
</feature>
<evidence type="ECO:0000256" key="12">
    <source>
        <dbReference type="SAM" id="Phobius"/>
    </source>
</evidence>
<keyword evidence="11" id="KW-0807">Transducer</keyword>
<comment type="subcellular location">
    <subcellularLocation>
        <location evidence="1">Cell membrane</location>
        <topology evidence="1">Multi-pass membrane protein</topology>
    </subcellularLocation>
</comment>
<feature type="transmembrane region" description="Helical" evidence="12">
    <location>
        <begin position="610"/>
        <end position="633"/>
    </location>
</feature>
<accession>A0AAW1B7Z3</accession>
<dbReference type="InterPro" id="IPR000337">
    <property type="entry name" value="GPCR_3"/>
</dbReference>
<evidence type="ECO:0000256" key="4">
    <source>
        <dbReference type="ARBA" id="ARBA00022692"/>
    </source>
</evidence>
<evidence type="ECO:0000313" key="15">
    <source>
        <dbReference type="EMBL" id="KAK9397886.1"/>
    </source>
</evidence>
<dbReference type="Proteomes" id="UP001474421">
    <property type="component" value="Unassembled WGS sequence"/>
</dbReference>
<evidence type="ECO:0000256" key="8">
    <source>
        <dbReference type="ARBA" id="ARBA00023136"/>
    </source>
</evidence>
<evidence type="ECO:0000256" key="7">
    <source>
        <dbReference type="ARBA" id="ARBA00023040"/>
    </source>
</evidence>